<dbReference type="Pfam" id="PF26640">
    <property type="entry name" value="DUF8212"/>
    <property type="match status" value="1"/>
</dbReference>
<dbReference type="FunFam" id="3.30.70.360:FF:000004">
    <property type="entry name" value="Peptidase M20 domain-containing protein 2"/>
    <property type="match status" value="1"/>
</dbReference>
<evidence type="ECO:0000313" key="6">
    <source>
        <dbReference type="Proteomes" id="UP000515153"/>
    </source>
</evidence>
<evidence type="ECO:0000313" key="7">
    <source>
        <dbReference type="RefSeq" id="XP_030977894.1"/>
    </source>
</evidence>
<dbReference type="CDD" id="cd03887">
    <property type="entry name" value="M20_Acy1L2"/>
    <property type="match status" value="1"/>
</dbReference>
<keyword evidence="6" id="KW-1185">Reference proteome</keyword>
<dbReference type="InterPro" id="IPR052030">
    <property type="entry name" value="Peptidase_M20/M20A_hydrolases"/>
</dbReference>
<dbReference type="Gene3D" id="1.25.40.20">
    <property type="entry name" value="Ankyrin repeat-containing domain"/>
    <property type="match status" value="2"/>
</dbReference>
<comment type="similarity">
    <text evidence="1">Belongs to the peptidase M20A family.</text>
</comment>
<dbReference type="InterPro" id="IPR036770">
    <property type="entry name" value="Ankyrin_rpt-contain_sf"/>
</dbReference>
<evidence type="ECO:0008006" key="8">
    <source>
        <dbReference type="Google" id="ProtNLM"/>
    </source>
</evidence>
<dbReference type="PANTHER" id="PTHR30575">
    <property type="entry name" value="PEPTIDASE M20"/>
    <property type="match status" value="1"/>
</dbReference>
<evidence type="ECO:0000256" key="2">
    <source>
        <dbReference type="PROSITE-ProRule" id="PRU00023"/>
    </source>
</evidence>
<dbReference type="Pfam" id="PF06985">
    <property type="entry name" value="HET"/>
    <property type="match status" value="1"/>
</dbReference>
<dbReference type="RefSeq" id="XP_030977894.1">
    <property type="nucleotide sequence ID" value="XM_031129603.1"/>
</dbReference>
<dbReference type="InterPro" id="IPR010730">
    <property type="entry name" value="HET"/>
</dbReference>
<dbReference type="InterPro" id="IPR002933">
    <property type="entry name" value="Peptidase_M20"/>
</dbReference>
<dbReference type="SUPFAM" id="SSF55031">
    <property type="entry name" value="Bacterial exopeptidase dimerisation domain"/>
    <property type="match status" value="1"/>
</dbReference>
<dbReference type="GO" id="GO:0016805">
    <property type="term" value="F:dipeptidase activity"/>
    <property type="evidence" value="ECO:0007669"/>
    <property type="project" value="TreeGrafter"/>
</dbReference>
<accession>A0A6P8ASN5</accession>
<evidence type="ECO:0000259" key="5">
    <source>
        <dbReference type="Pfam" id="PF26640"/>
    </source>
</evidence>
<feature type="domain" description="Heterokaryon incompatibility" evidence="4">
    <location>
        <begin position="511"/>
        <end position="620"/>
    </location>
</feature>
<gene>
    <name evidence="7" type="ORF">PgNI_09621</name>
</gene>
<dbReference type="PROSITE" id="PS50297">
    <property type="entry name" value="ANK_REP_REGION"/>
    <property type="match status" value="3"/>
</dbReference>
<reference evidence="7" key="1">
    <citation type="journal article" date="2019" name="Mol. Biol. Evol.">
        <title>Blast fungal genomes show frequent chromosomal changes, gene gains and losses, and effector gene turnover.</title>
        <authorList>
            <person name="Gomez Luciano L.B."/>
            <person name="Jason Tsai I."/>
            <person name="Chuma I."/>
            <person name="Tosa Y."/>
            <person name="Chen Y.H."/>
            <person name="Li J.Y."/>
            <person name="Li M.Y."/>
            <person name="Jade Lu M.Y."/>
            <person name="Nakayashiki H."/>
            <person name="Li W.H."/>
        </authorList>
    </citation>
    <scope>NUCLEOTIDE SEQUENCE</scope>
    <source>
        <strain evidence="7">NI907</strain>
    </source>
</reference>
<feature type="repeat" description="ANK" evidence="2">
    <location>
        <begin position="1456"/>
        <end position="1488"/>
    </location>
</feature>
<reference evidence="7" key="3">
    <citation type="submission" date="2025-08" db="UniProtKB">
        <authorList>
            <consortium name="RefSeq"/>
        </authorList>
    </citation>
    <scope>IDENTIFICATION</scope>
    <source>
        <strain evidence="7">NI907</strain>
    </source>
</reference>
<evidence type="ECO:0000256" key="3">
    <source>
        <dbReference type="SAM" id="MobiDB-lite"/>
    </source>
</evidence>
<dbReference type="Pfam" id="PF12796">
    <property type="entry name" value="Ank_2"/>
    <property type="match status" value="3"/>
</dbReference>
<dbReference type="InterPro" id="IPR002110">
    <property type="entry name" value="Ankyrin_rpt"/>
</dbReference>
<proteinExistence type="inferred from homology"/>
<dbReference type="Pfam" id="PF01546">
    <property type="entry name" value="Peptidase_M20"/>
    <property type="match status" value="1"/>
</dbReference>
<dbReference type="Proteomes" id="UP000515153">
    <property type="component" value="Unplaced"/>
</dbReference>
<feature type="domain" description="DUF8212" evidence="5">
    <location>
        <begin position="742"/>
        <end position="774"/>
    </location>
</feature>
<dbReference type="NCBIfam" id="TIGR01891">
    <property type="entry name" value="amidohydrolases"/>
    <property type="match status" value="1"/>
</dbReference>
<protein>
    <recommendedName>
        <fullName evidence="8">Heterokaryon incompatibility domain-containing protein</fullName>
    </recommendedName>
</protein>
<name>A0A6P8ASN5_PYRGI</name>
<dbReference type="Gene3D" id="3.30.70.360">
    <property type="match status" value="1"/>
</dbReference>
<dbReference type="PANTHER" id="PTHR30575:SF4">
    <property type="entry name" value="PEPTIDASE M20 DOMAIN-CONTAINING PROTEIN 2"/>
    <property type="match status" value="1"/>
</dbReference>
<dbReference type="SUPFAM" id="SSF48403">
    <property type="entry name" value="Ankyrin repeat"/>
    <property type="match status" value="1"/>
</dbReference>
<feature type="region of interest" description="Disordered" evidence="3">
    <location>
        <begin position="1081"/>
        <end position="1115"/>
    </location>
</feature>
<feature type="repeat" description="ANK" evidence="2">
    <location>
        <begin position="1527"/>
        <end position="1559"/>
    </location>
</feature>
<evidence type="ECO:0000256" key="1">
    <source>
        <dbReference type="ARBA" id="ARBA00006247"/>
    </source>
</evidence>
<dbReference type="SUPFAM" id="SSF53187">
    <property type="entry name" value="Zn-dependent exopeptidases"/>
    <property type="match status" value="1"/>
</dbReference>
<sequence length="1632" mass="179820">MQPSGSGDRSTMDGFVIAQMKFLIKHFEDLGIRAKPENFQPKERRPTINGLLLMRQAMEEIDGFVWVDAPESHCCNEINDTTDNKGLKCRISTIEKALTPLKANLWSLNKYIHDHPELGYEEHKTHNALTGFMQQQEGWQVTKSAYGIETAWTAVYNSQSPGPVIAFNAEMDALPGLGHACGHNLIAIASVAAGLATAEVMRRSHLPGKVVIIGTPAEEGGGGKIKLLKAGAYTGVDASLISHPSIVNNSPMVRTTAFSKLEVEYHGRAAHGANSPWLGINALDAFIIAYNAISALRQQTQPGDVIGLQITNGGNAPNVIHAFAAGKAVLRATSASRLQELQRKVEACFRAGAEATGASLEIKATPGYKDHVPNRVMAASYTKYWEALPDMPGPRIPPDGQLTFVKASTDQGDISYCMPSLNASFAIPPGPKGGPPHSPDFEKASSTEAAFDRAIRVGKAMAGTAVDLHNTSPTSSQRFWALNPDAVAQMRLIDTNTVEVVEFYDDEIPQYAILSHTWGTEEVSYQDMQFLTTDRNRKVRDLSGSHSSSLKSSDVTTIVAMSGYIKIKTASNYARSHGLRYLWVDTCCIDKTSSAELSEAINSMFAWYRDAALCFAYLEDVPSRQLRDSRWFTRGWTLQELIAPREMVFCSSDWNEVGKKSSSEFCELLANITGVDGRVLRGNINLDEISVANRMRWAVNRKTTRREDMAYCLMGIFSVNMPLLYGEGGTRGKSHLTKLKTAFIRLQEEIMRETDDHSIFAWAAQPGSNNPLHGLLASSPAAFANTQTIRCLPPLQTSDSVPMGMTNQGLRLKVFLLSVPEYREDVTRYLPQDFVVTSADPLPPDGYFAFLECSVIENGEFLCPVILLRNLWGDQYARINIDRVYHLRDPRTYYLDLPDSDYCPIYVKQKPREILPDFIVALEKGLGSCDDRITFVEQALPPESWDPASFVLTPRPVGPLNTTVAAIRFSDSARKSCLDVFVGLTKVGHGWVPWCIQSHDVSCSLWNVYEELVDALGHSVMPRQEWKPGPIGTMAQTRLTTRYGRPFVLLEFVQKFEIDGTEIFQPEDNVKTSIQPGIDIQPLPSLGPEVSGPQENQALSAVPAQEAHAERASSDMSRLLGSIRRYELNDMQVNDSDAPHYTDVQEILASCSIVDSFETSVSVEQPFFKVRTGSRYWPLQEINRVVRAAAKTVLPELVGWLGVIDAAGFLEGINRASEDGLRQIVHESQKHLPWFSELHLAFMVGSLKLFDRYISEDMHGSQLQNMKGDGGLSFYHFAAMRWRPVQVGLLRHAMTTAESGLSGSNVILANFSILHSNRNRTPISQIVVERIAGLQLSPTQETPLHFAAAYGAQDNKTNIIRLLLGDLYQNGLLIAPDKLKQLLQAHNYQGETPLHRACAMGNIAMAKTILDLDPGSAAKPDKRGLSVLWHAACGGNASMIRLLLCNGAAIETACKDGRTPMHVVCREGHSNAVEVLLQFGAKADAKALGFGLTPAHLAAMFGHHKCLKCIIRHANDAVDKSLEGRKMNCTPLHLAVANGHTKCVKVLLEAGVDISRPCECYFLCLSAAHSTKKPESFDVVATNEMPEYIATERGFDQIAEMIALRRGESAQSHLIPEDMSFEHGENPVVRSI</sequence>
<evidence type="ECO:0000259" key="4">
    <source>
        <dbReference type="Pfam" id="PF06985"/>
    </source>
</evidence>
<organism evidence="6 7">
    <name type="scientific">Pyricularia grisea</name>
    <name type="common">Crabgrass-specific blast fungus</name>
    <name type="synonym">Magnaporthe grisea</name>
    <dbReference type="NCBI Taxonomy" id="148305"/>
    <lineage>
        <taxon>Eukaryota</taxon>
        <taxon>Fungi</taxon>
        <taxon>Dikarya</taxon>
        <taxon>Ascomycota</taxon>
        <taxon>Pezizomycotina</taxon>
        <taxon>Sordariomycetes</taxon>
        <taxon>Sordariomycetidae</taxon>
        <taxon>Magnaporthales</taxon>
        <taxon>Pyriculariaceae</taxon>
        <taxon>Pyricularia</taxon>
    </lineage>
</organism>
<dbReference type="InterPro" id="IPR017439">
    <property type="entry name" value="Amidohydrolase"/>
</dbReference>
<dbReference type="SMART" id="SM00248">
    <property type="entry name" value="ANK"/>
    <property type="match status" value="6"/>
</dbReference>
<keyword evidence="2" id="KW-0040">ANK repeat</keyword>
<dbReference type="Gene3D" id="3.40.630.10">
    <property type="entry name" value="Zn peptidases"/>
    <property type="match status" value="1"/>
</dbReference>
<dbReference type="GeneID" id="41964511"/>
<dbReference type="PROSITE" id="PS50088">
    <property type="entry name" value="ANK_REPEAT"/>
    <property type="match status" value="3"/>
</dbReference>
<dbReference type="KEGG" id="pgri:PgNI_09621"/>
<dbReference type="InterPro" id="IPR036264">
    <property type="entry name" value="Bact_exopeptidase_dim_dom"/>
</dbReference>
<reference evidence="7" key="2">
    <citation type="submission" date="2019-10" db="EMBL/GenBank/DDBJ databases">
        <authorList>
            <consortium name="NCBI Genome Project"/>
        </authorList>
    </citation>
    <scope>NUCLEOTIDE SEQUENCE</scope>
    <source>
        <strain evidence="7">NI907</strain>
    </source>
</reference>
<dbReference type="InterPro" id="IPR058525">
    <property type="entry name" value="DUF8212"/>
</dbReference>
<feature type="repeat" description="ANK" evidence="2">
    <location>
        <begin position="1389"/>
        <end position="1411"/>
    </location>
</feature>